<dbReference type="EMBL" id="WVTI01000013">
    <property type="protein sequence ID" value="MXS26969.1"/>
    <property type="molecule type" value="Genomic_DNA"/>
</dbReference>
<evidence type="ECO:0000313" key="3">
    <source>
        <dbReference type="Proteomes" id="UP000439965"/>
    </source>
</evidence>
<dbReference type="AlphaFoldDB" id="A0A6I4XM99"/>
<dbReference type="RefSeq" id="WP_160806110.1">
    <property type="nucleotide sequence ID" value="NZ_JARPZK010000001.1"/>
</dbReference>
<name>A0A6I4XM99_ENTGA</name>
<evidence type="ECO:0000313" key="2">
    <source>
        <dbReference type="EMBL" id="MXS26969.1"/>
    </source>
</evidence>
<dbReference type="PROSITE" id="PS51257">
    <property type="entry name" value="PROKAR_LIPOPROTEIN"/>
    <property type="match status" value="1"/>
</dbReference>
<protein>
    <recommendedName>
        <fullName evidence="4">Lipoprotein</fullName>
    </recommendedName>
</protein>
<comment type="caution">
    <text evidence="2">The sequence shown here is derived from an EMBL/GenBank/DDBJ whole genome shotgun (WGS) entry which is preliminary data.</text>
</comment>
<feature type="compositionally biased region" description="Low complexity" evidence="1">
    <location>
        <begin position="40"/>
        <end position="54"/>
    </location>
</feature>
<gene>
    <name evidence="2" type="ORF">GTI89_12990</name>
</gene>
<evidence type="ECO:0008006" key="4">
    <source>
        <dbReference type="Google" id="ProtNLM"/>
    </source>
</evidence>
<proteinExistence type="predicted"/>
<evidence type="ECO:0000256" key="1">
    <source>
        <dbReference type="SAM" id="MobiDB-lite"/>
    </source>
</evidence>
<dbReference type="Proteomes" id="UP000439965">
    <property type="component" value="Unassembled WGS sequence"/>
</dbReference>
<sequence length="207" mass="22725">MKKHMVLGLVGFVLFLAGCTEKPSGSVDSSTKEKERTQFSSTVGSSETASTGTSENVIPVEKQTITGVSGYSYSLELPTNWQTVADFESLNPDNDFMLSDSLQTKFLAAVVESKQDFADFDSYLALVQDSLASNFGTNATFLPVPGTQTQMVDFAATVEGLNIHYLYYVTETDNNYVQLYGWTLASLFDSSKDELTKIMDSFQESPQ</sequence>
<feature type="region of interest" description="Disordered" evidence="1">
    <location>
        <begin position="22"/>
        <end position="54"/>
    </location>
</feature>
<organism evidence="2 3">
    <name type="scientific">Enterococcus gallinarum</name>
    <dbReference type="NCBI Taxonomy" id="1353"/>
    <lineage>
        <taxon>Bacteria</taxon>
        <taxon>Bacillati</taxon>
        <taxon>Bacillota</taxon>
        <taxon>Bacilli</taxon>
        <taxon>Lactobacillales</taxon>
        <taxon>Enterococcaceae</taxon>
        <taxon>Enterococcus</taxon>
    </lineage>
</organism>
<reference evidence="2 3" key="1">
    <citation type="submission" date="2019-04" db="EMBL/GenBank/DDBJ databases">
        <title>Step-wise assembly of the neonatal virome modulated by breast feeding.</title>
        <authorList>
            <person name="Liang G."/>
            <person name="Bushman F."/>
        </authorList>
    </citation>
    <scope>NUCLEOTIDE SEQUENCE [LARGE SCALE GENOMIC DNA]</scope>
    <source>
        <strain evidence="2 3">E3404</strain>
    </source>
</reference>
<accession>A0A6I4XM99</accession>